<sequence>MSCRYEAVLFDLDGTITDSQEGIIKCVQFALQSLGIEEKDVSRLKSFIGPPLWDTFQLLYHLSDQKTDEAVDKYRQRFRVTGIYENRLYDGIQPLLEHLKKQGVKLAIASTKPLVFVEEVLRYFGIAPLFDAVCGTALDKADSDKSPLIRDALFKLNVPAGRAVMIGDRRYDMEGARSVGVPSIGVLYGYGSKDELLSAGAGQLAQSVTELKELLCPCASR</sequence>
<dbReference type="FunFam" id="3.40.50.1000:FF:000022">
    <property type="entry name" value="Phosphoglycolate phosphatase"/>
    <property type="match status" value="1"/>
</dbReference>
<dbReference type="Pfam" id="PF13419">
    <property type="entry name" value="HAD_2"/>
    <property type="match status" value="1"/>
</dbReference>
<dbReference type="InterPro" id="IPR006439">
    <property type="entry name" value="HAD-SF_hydro_IA"/>
</dbReference>
<name>A0A7I8D214_9FIRM</name>
<dbReference type="SFLD" id="SFLDG01129">
    <property type="entry name" value="C1.5:_HAD__Beta-PGM__Phosphata"/>
    <property type="match status" value="1"/>
</dbReference>
<dbReference type="AlphaFoldDB" id="A0A7I8D214"/>
<accession>A0A7I8D214</accession>
<dbReference type="PANTHER" id="PTHR43434">
    <property type="entry name" value="PHOSPHOGLYCOLATE PHOSPHATASE"/>
    <property type="match status" value="1"/>
</dbReference>
<dbReference type="Gene3D" id="1.10.150.240">
    <property type="entry name" value="Putative phosphatase, domain 2"/>
    <property type="match status" value="1"/>
</dbReference>
<gene>
    <name evidence="1" type="ORF">C12CBH8_15090</name>
</gene>
<dbReference type="KEGG" id="sman:C12CBH8_15090"/>
<dbReference type="InterPro" id="IPR023214">
    <property type="entry name" value="HAD_sf"/>
</dbReference>
<organism evidence="1 2">
    <name type="scientific">Solibaculum mannosilyticum</name>
    <dbReference type="NCBI Taxonomy" id="2780922"/>
    <lineage>
        <taxon>Bacteria</taxon>
        <taxon>Bacillati</taxon>
        <taxon>Bacillota</taxon>
        <taxon>Clostridia</taxon>
        <taxon>Eubacteriales</taxon>
        <taxon>Oscillospiraceae</taxon>
        <taxon>Solibaculum</taxon>
    </lineage>
</organism>
<dbReference type="InterPro" id="IPR023198">
    <property type="entry name" value="PGP-like_dom2"/>
</dbReference>
<dbReference type="SUPFAM" id="SSF56784">
    <property type="entry name" value="HAD-like"/>
    <property type="match status" value="1"/>
</dbReference>
<dbReference type="InterPro" id="IPR036412">
    <property type="entry name" value="HAD-like_sf"/>
</dbReference>
<keyword evidence="2" id="KW-1185">Reference proteome</keyword>
<dbReference type="GO" id="GO:0005829">
    <property type="term" value="C:cytosol"/>
    <property type="evidence" value="ECO:0007669"/>
    <property type="project" value="TreeGrafter"/>
</dbReference>
<dbReference type="PRINTS" id="PR00413">
    <property type="entry name" value="HADHALOGNASE"/>
</dbReference>
<dbReference type="Gene3D" id="3.40.50.1000">
    <property type="entry name" value="HAD superfamily/HAD-like"/>
    <property type="match status" value="1"/>
</dbReference>
<evidence type="ECO:0000313" key="1">
    <source>
        <dbReference type="EMBL" id="BCI60870.1"/>
    </source>
</evidence>
<evidence type="ECO:0000313" key="2">
    <source>
        <dbReference type="Proteomes" id="UP000593890"/>
    </source>
</evidence>
<dbReference type="Proteomes" id="UP000593890">
    <property type="component" value="Chromosome"/>
</dbReference>
<proteinExistence type="predicted"/>
<dbReference type="GO" id="GO:0004713">
    <property type="term" value="F:protein tyrosine kinase activity"/>
    <property type="evidence" value="ECO:0007669"/>
    <property type="project" value="TreeGrafter"/>
</dbReference>
<dbReference type="PANTHER" id="PTHR43434:SF20">
    <property type="entry name" value="5'-NUCLEOTIDASE"/>
    <property type="match status" value="1"/>
</dbReference>
<dbReference type="RefSeq" id="WP_215532941.1">
    <property type="nucleotide sequence ID" value="NZ_AP023321.1"/>
</dbReference>
<dbReference type="EMBL" id="AP023321">
    <property type="protein sequence ID" value="BCI60870.1"/>
    <property type="molecule type" value="Genomic_DNA"/>
</dbReference>
<dbReference type="InterPro" id="IPR041492">
    <property type="entry name" value="HAD_2"/>
</dbReference>
<dbReference type="SFLD" id="SFLDS00003">
    <property type="entry name" value="Haloacid_Dehalogenase"/>
    <property type="match status" value="1"/>
</dbReference>
<reference evidence="2" key="1">
    <citation type="submission" date="2020-07" db="EMBL/GenBank/DDBJ databases">
        <title>Complete genome sequencing of Clostridia bacterium strain 12CBH8.</title>
        <authorList>
            <person name="Sakamoto M."/>
            <person name="Murakami T."/>
            <person name="Mori H."/>
        </authorList>
    </citation>
    <scope>NUCLEOTIDE SEQUENCE [LARGE SCALE GENOMIC DNA]</scope>
    <source>
        <strain evidence="2">12CBH8</strain>
    </source>
</reference>
<protein>
    <submittedName>
        <fullName evidence="1">Phosphoglycolate phosphatase</fullName>
    </submittedName>
</protein>
<dbReference type="InterPro" id="IPR050155">
    <property type="entry name" value="HAD-like_hydrolase_sf"/>
</dbReference>